<accession>A0A1K2DHH2</accession>
<keyword evidence="5 8" id="KW-0472">Membrane</keyword>
<evidence type="ECO:0000256" key="3">
    <source>
        <dbReference type="ARBA" id="ARBA00022692"/>
    </source>
</evidence>
<feature type="transmembrane region" description="Helical" evidence="8">
    <location>
        <begin position="512"/>
        <end position="532"/>
    </location>
</feature>
<proteinExistence type="inferred from homology"/>
<dbReference type="EMBL" id="FPJO01000014">
    <property type="protein sequence ID" value="SFY22809.1"/>
    <property type="molecule type" value="Genomic_DNA"/>
</dbReference>
<dbReference type="Pfam" id="PF13515">
    <property type="entry name" value="FUSC_2"/>
    <property type="match status" value="1"/>
</dbReference>
<dbReference type="RefSeq" id="WP_072487102.1">
    <property type="nucleotide sequence ID" value="NZ_FPJO01000014.1"/>
</dbReference>
<keyword evidence="3 8" id="KW-0812">Transmembrane</keyword>
<evidence type="ECO:0000313" key="11">
    <source>
        <dbReference type="Proteomes" id="UP000181909"/>
    </source>
</evidence>
<feature type="region of interest" description="Disordered" evidence="7">
    <location>
        <begin position="702"/>
        <end position="723"/>
    </location>
</feature>
<dbReference type="PANTHER" id="PTHR30509:SF8">
    <property type="entry name" value="INNER MEMBRANE PROTEIN YCCS"/>
    <property type="match status" value="1"/>
</dbReference>
<evidence type="ECO:0000256" key="2">
    <source>
        <dbReference type="ARBA" id="ARBA00022475"/>
    </source>
</evidence>
<feature type="compositionally biased region" description="Basic and acidic residues" evidence="7">
    <location>
        <begin position="702"/>
        <end position="713"/>
    </location>
</feature>
<feature type="transmembrane region" description="Helical" evidence="8">
    <location>
        <begin position="391"/>
        <end position="415"/>
    </location>
</feature>
<sequence>MSWLRALKETARSGLSIERRRLEPLIAIRGAAGLALVIGTSLAFFGPVVAASSAFGAFQAAIATFQRSWRPRPVLALVSGASLAVSTFLGYLTGSRLPLFLALLVLWTFVAGLAWAAGPTAGIIAASNVAIMLVTVTLPTSVANSAVHAAMILFGGLVQAALIVLFPVRRWGAQRDALADALAAEADYARRLRHDPLAPFDPVPLMTARSAAAVTPRQARRRPPELRGPRGVAERIRPVLASLADPSLGVPSEGPERERVRELLAAAGSVLDSAARAIRHGDPVELAPSAVAALKTPDTGTLLTGPPLRAADRLGALLSDVIETAEGEGTKEQDASDRSRAAEAAEAIKATSGGTPAAPHRRRPTLLRLVPVVLKEMRAELRPGSPILRHAVRVSIVAAVGYLIGTALPFGHGYWAPMAAVMVMRPEFSQTYARSVARFGGTIVGVALATAIVQTTSPGVTTAAMLSVLCALLMYLLMRTGYVVGQACVSAYVVFLLGMAGDNWSQTVLERVVLTLAGGLLAMISYALYPAWETPRLRGRLGDWLKADGRYAASVVDQYAEPAARGHDDVRSALLDTREARVAWQEALATAQHEPVRNRGLSRAAADDTQHALAQLGRAAMLLEAHLPGGGATPVPDAAHLAEALRRATEQGAKAVRERRVPDWAEVREALAEWDARQRPDEGEADPFVREGAHLLLEALEEFSRGLDGKPKPDANPPGEQAL</sequence>
<keyword evidence="2" id="KW-1003">Cell membrane</keyword>
<evidence type="ECO:0000256" key="8">
    <source>
        <dbReference type="SAM" id="Phobius"/>
    </source>
</evidence>
<dbReference type="GO" id="GO:0005886">
    <property type="term" value="C:plasma membrane"/>
    <property type="evidence" value="ECO:0007669"/>
    <property type="project" value="UniProtKB-SubCell"/>
</dbReference>
<evidence type="ECO:0000313" key="10">
    <source>
        <dbReference type="EMBL" id="SFY22809.1"/>
    </source>
</evidence>
<dbReference type="InterPro" id="IPR049453">
    <property type="entry name" value="Memb_transporter_dom"/>
</dbReference>
<dbReference type="Proteomes" id="UP000181909">
    <property type="component" value="Unassembled WGS sequence"/>
</dbReference>
<evidence type="ECO:0000259" key="9">
    <source>
        <dbReference type="Pfam" id="PF13515"/>
    </source>
</evidence>
<feature type="transmembrane region" description="Helical" evidence="8">
    <location>
        <begin position="435"/>
        <end position="453"/>
    </location>
</feature>
<feature type="transmembrane region" description="Helical" evidence="8">
    <location>
        <begin position="149"/>
        <end position="168"/>
    </location>
</feature>
<dbReference type="STRING" id="1893.SAMN02787144_101480"/>
<protein>
    <submittedName>
        <fullName evidence="10">Uncharacterized membrane protein YccC</fullName>
    </submittedName>
</protein>
<feature type="transmembrane region" description="Helical" evidence="8">
    <location>
        <begin position="74"/>
        <end position="93"/>
    </location>
</feature>
<gene>
    <name evidence="10" type="ORF">SAMN02787144_101480</name>
</gene>
<comment type="similarity">
    <text evidence="6">Belongs to the YccS/YhfK family.</text>
</comment>
<dbReference type="PANTHER" id="PTHR30509">
    <property type="entry name" value="P-HYDROXYBENZOIC ACID EFFLUX PUMP SUBUNIT-RELATED"/>
    <property type="match status" value="1"/>
</dbReference>
<evidence type="ECO:0000256" key="4">
    <source>
        <dbReference type="ARBA" id="ARBA00022989"/>
    </source>
</evidence>
<feature type="transmembrane region" description="Helical" evidence="8">
    <location>
        <begin position="44"/>
        <end position="62"/>
    </location>
</feature>
<organism evidence="10 11">
    <name type="scientific">Streptomyces atratus</name>
    <dbReference type="NCBI Taxonomy" id="1893"/>
    <lineage>
        <taxon>Bacteria</taxon>
        <taxon>Bacillati</taxon>
        <taxon>Actinomycetota</taxon>
        <taxon>Actinomycetes</taxon>
        <taxon>Kitasatosporales</taxon>
        <taxon>Streptomycetaceae</taxon>
        <taxon>Streptomyces</taxon>
    </lineage>
</organism>
<evidence type="ECO:0000256" key="7">
    <source>
        <dbReference type="SAM" id="MobiDB-lite"/>
    </source>
</evidence>
<dbReference type="OrthoDB" id="128040at2"/>
<feature type="domain" description="Integral membrane bound transporter" evidence="9">
    <location>
        <begin position="401"/>
        <end position="524"/>
    </location>
</feature>
<feature type="compositionally biased region" description="Basic and acidic residues" evidence="7">
    <location>
        <begin position="328"/>
        <end position="343"/>
    </location>
</feature>
<feature type="transmembrane region" description="Helical" evidence="8">
    <location>
        <begin position="460"/>
        <end position="477"/>
    </location>
</feature>
<feature type="transmembrane region" description="Helical" evidence="8">
    <location>
        <begin position="99"/>
        <end position="116"/>
    </location>
</feature>
<feature type="region of interest" description="Disordered" evidence="7">
    <location>
        <begin position="326"/>
        <end position="361"/>
    </location>
</feature>
<comment type="subcellular location">
    <subcellularLocation>
        <location evidence="1">Cell membrane</location>
        <topology evidence="1">Multi-pass membrane protein</topology>
    </subcellularLocation>
</comment>
<evidence type="ECO:0000256" key="5">
    <source>
        <dbReference type="ARBA" id="ARBA00023136"/>
    </source>
</evidence>
<keyword evidence="4 8" id="KW-1133">Transmembrane helix</keyword>
<evidence type="ECO:0000256" key="6">
    <source>
        <dbReference type="ARBA" id="ARBA00043993"/>
    </source>
</evidence>
<dbReference type="AlphaFoldDB" id="A0A1K2DHH2"/>
<evidence type="ECO:0000256" key="1">
    <source>
        <dbReference type="ARBA" id="ARBA00004651"/>
    </source>
</evidence>
<reference evidence="10 11" key="1">
    <citation type="submission" date="2016-11" db="EMBL/GenBank/DDBJ databases">
        <authorList>
            <person name="Jaros S."/>
            <person name="Januszkiewicz K."/>
            <person name="Wedrychowicz H."/>
        </authorList>
    </citation>
    <scope>NUCLEOTIDE SEQUENCE [LARGE SCALE GENOMIC DNA]</scope>
    <source>
        <strain evidence="10 11">OK807</strain>
    </source>
</reference>
<feature type="transmembrane region" description="Helical" evidence="8">
    <location>
        <begin position="483"/>
        <end position="500"/>
    </location>
</feature>
<name>A0A1K2DHH2_STRAR</name>